<reference evidence="1 2" key="1">
    <citation type="submission" date="2024-06" db="EMBL/GenBank/DDBJ databases">
        <title>The Natural Products Discovery Center: Release of the First 8490 Sequenced Strains for Exploring Actinobacteria Biosynthetic Diversity.</title>
        <authorList>
            <person name="Kalkreuter E."/>
            <person name="Kautsar S.A."/>
            <person name="Yang D."/>
            <person name="Bader C.D."/>
            <person name="Teijaro C.N."/>
            <person name="Fluegel L."/>
            <person name="Davis C.M."/>
            <person name="Simpson J.R."/>
            <person name="Lauterbach L."/>
            <person name="Steele A.D."/>
            <person name="Gui C."/>
            <person name="Meng S."/>
            <person name="Li G."/>
            <person name="Viehrig K."/>
            <person name="Ye F."/>
            <person name="Su P."/>
            <person name="Kiefer A.F."/>
            <person name="Nichols A."/>
            <person name="Cepeda A.J."/>
            <person name="Yan W."/>
            <person name="Fan B."/>
            <person name="Jiang Y."/>
            <person name="Adhikari A."/>
            <person name="Zheng C.-J."/>
            <person name="Schuster L."/>
            <person name="Cowan T.M."/>
            <person name="Smanski M.J."/>
            <person name="Chevrette M.G."/>
            <person name="De Carvalho L.P.S."/>
            <person name="Shen B."/>
        </authorList>
    </citation>
    <scope>NUCLEOTIDE SEQUENCE [LARGE SCALE GENOMIC DNA]</scope>
    <source>
        <strain evidence="1 2">NPDC000634</strain>
    </source>
</reference>
<sequence length="103" mass="11949">MPYRVFFLNKLREGVDPVDYESWIRRTDYPVARANPAIQRYDVTRLESTLDDGSPSYDYLEVLEVVGIEEYRQALDTPEFKQLLSEWSEFIASSEAVHGGVIE</sequence>
<name>A0ABV1VVD2_9ACTN</name>
<dbReference type="EMBL" id="JBEPCU010000001">
    <property type="protein sequence ID" value="MER6975511.1"/>
    <property type="molecule type" value="Genomic_DNA"/>
</dbReference>
<keyword evidence="2" id="KW-1185">Reference proteome</keyword>
<dbReference type="Proteomes" id="UP001458415">
    <property type="component" value="Unassembled WGS sequence"/>
</dbReference>
<organism evidence="1 2">
    <name type="scientific">Streptomyces carpinensis</name>
    <dbReference type="NCBI Taxonomy" id="66369"/>
    <lineage>
        <taxon>Bacteria</taxon>
        <taxon>Bacillati</taxon>
        <taxon>Actinomycetota</taxon>
        <taxon>Actinomycetes</taxon>
        <taxon>Kitasatosporales</taxon>
        <taxon>Streptomycetaceae</taxon>
        <taxon>Streptomyces</taxon>
    </lineage>
</organism>
<evidence type="ECO:0008006" key="3">
    <source>
        <dbReference type="Google" id="ProtNLM"/>
    </source>
</evidence>
<evidence type="ECO:0000313" key="2">
    <source>
        <dbReference type="Proteomes" id="UP001458415"/>
    </source>
</evidence>
<evidence type="ECO:0000313" key="1">
    <source>
        <dbReference type="EMBL" id="MER6975511.1"/>
    </source>
</evidence>
<dbReference type="InterPro" id="IPR021667">
    <property type="entry name" value="HapK"/>
</dbReference>
<dbReference type="InterPro" id="IPR011008">
    <property type="entry name" value="Dimeric_a/b-barrel"/>
</dbReference>
<protein>
    <recommendedName>
        <fullName evidence="3">REDY-like protein HapK</fullName>
    </recommendedName>
</protein>
<gene>
    <name evidence="1" type="ORF">ABT317_00115</name>
</gene>
<proteinExistence type="predicted"/>
<comment type="caution">
    <text evidence="1">The sequence shown here is derived from an EMBL/GenBank/DDBJ whole genome shotgun (WGS) entry which is preliminary data.</text>
</comment>
<accession>A0ABV1VVD2</accession>
<dbReference type="SUPFAM" id="SSF54909">
    <property type="entry name" value="Dimeric alpha+beta barrel"/>
    <property type="match status" value="1"/>
</dbReference>
<dbReference type="RefSeq" id="WP_158103909.1">
    <property type="nucleotide sequence ID" value="NZ_MUBM01000186.1"/>
</dbReference>
<dbReference type="Gene3D" id="3.30.70.100">
    <property type="match status" value="1"/>
</dbReference>
<dbReference type="Pfam" id="PF11639">
    <property type="entry name" value="HapK"/>
    <property type="match status" value="1"/>
</dbReference>